<dbReference type="Gene3D" id="4.10.240.10">
    <property type="entry name" value="Zn(2)-C6 fungal-type DNA-binding domain"/>
    <property type="match status" value="1"/>
</dbReference>
<dbReference type="OrthoDB" id="5126878at2759"/>
<accession>A0A1B7YCR7</accession>
<name>A0A1B7YCR7_COLHI</name>
<protein>
    <submittedName>
        <fullName evidence="3">C6 finger domain-containing protein</fullName>
    </submittedName>
</protein>
<keyword evidence="1" id="KW-0539">Nucleus</keyword>
<evidence type="ECO:0000313" key="3">
    <source>
        <dbReference type="EMBL" id="OBR09638.1"/>
    </source>
</evidence>
<dbReference type="Pfam" id="PF00172">
    <property type="entry name" value="Zn_clus"/>
    <property type="match status" value="1"/>
</dbReference>
<evidence type="ECO:0000256" key="1">
    <source>
        <dbReference type="ARBA" id="ARBA00023242"/>
    </source>
</evidence>
<proteinExistence type="predicted"/>
<feature type="domain" description="Zn(2)-C6 fungal-type" evidence="2">
    <location>
        <begin position="10"/>
        <end position="37"/>
    </location>
</feature>
<reference evidence="4" key="1">
    <citation type="journal article" date="2017" name="BMC Genomics">
        <title>Gapless genome assembly of Colletotrichum higginsianum reveals chromosome structure and association of transposable elements with secondary metabolite gene clusters.</title>
        <authorList>
            <person name="Dallery J.-F."/>
            <person name="Lapalu N."/>
            <person name="Zampounis A."/>
            <person name="Pigne S."/>
            <person name="Luyten I."/>
            <person name="Amselem J."/>
            <person name="Wittenberg A.H.J."/>
            <person name="Zhou S."/>
            <person name="de Queiroz M.V."/>
            <person name="Robin G.P."/>
            <person name="Auger A."/>
            <person name="Hainaut M."/>
            <person name="Henrissat B."/>
            <person name="Kim K.-T."/>
            <person name="Lee Y.-H."/>
            <person name="Lespinet O."/>
            <person name="Schwartz D.C."/>
            <person name="Thon M.R."/>
            <person name="O'Connell R.J."/>
        </authorList>
    </citation>
    <scope>NUCLEOTIDE SEQUENCE [LARGE SCALE GENOMIC DNA]</scope>
    <source>
        <strain evidence="4">IMI 349063</strain>
    </source>
</reference>
<dbReference type="InterPro" id="IPR036864">
    <property type="entry name" value="Zn2-C6_fun-type_DNA-bd_sf"/>
</dbReference>
<dbReference type="PROSITE" id="PS50048">
    <property type="entry name" value="ZN2_CY6_FUNGAL_2"/>
    <property type="match status" value="1"/>
</dbReference>
<sequence>MGRPPTSGYCRTCRRRRVKCDRLRPACEKCLRSGHQCGGYELPLRMQHFTATVDPSGAQQLSRISNTTKTALQPSIMVQELTLTAFREQIAFSHLLSNYRWGPFWKPVLRVSLDGATQSDVVKADYTGSLATALGFMGARVNEPTMLAEGYELNGRVIRALQSALLTKSKIDLAHWAVTITILSLYQSSRASEGFSTRMRSHVIFSFSFSLLLLFEHDADFIQFAVDQEVNIPHYYGMARIVDWCGPECFQHEPMLTNLRHMRALHACKCFNKDEGTFFAQERWKILPWLHHPKTSHDLLMDICVDIPGLTFSVASSTKTLSTEQKTASAAAIHEMLSKLYDWRRAWESNNRYAATEVFTPLEENLICSPWVQMLLSRPLLLNTAQQAAEMLIYNSALVQLMNLQDFLQTGNRFPEALPTIINQAILRGPDQPLYMPEDIKHRWQPSIEGLRIMRLVKKLFTSSEDSVLISLSPIGIIYNSLLATEGMGRFFLSMITVPDDYARTDEELSIFRLWKSSEHMYTLR</sequence>
<dbReference type="KEGG" id="chig:CH63R_08403"/>
<dbReference type="Proteomes" id="UP000092177">
    <property type="component" value="Chromosome 5"/>
</dbReference>
<keyword evidence="4" id="KW-1185">Reference proteome</keyword>
<dbReference type="SMART" id="SM00066">
    <property type="entry name" value="GAL4"/>
    <property type="match status" value="1"/>
</dbReference>
<gene>
    <name evidence="3" type="ORF">CH63R_08403</name>
</gene>
<dbReference type="CDD" id="cd00067">
    <property type="entry name" value="GAL4"/>
    <property type="match status" value="1"/>
</dbReference>
<organism evidence="3 4">
    <name type="scientific">Colletotrichum higginsianum (strain IMI 349063)</name>
    <name type="common">Crucifer anthracnose fungus</name>
    <dbReference type="NCBI Taxonomy" id="759273"/>
    <lineage>
        <taxon>Eukaryota</taxon>
        <taxon>Fungi</taxon>
        <taxon>Dikarya</taxon>
        <taxon>Ascomycota</taxon>
        <taxon>Pezizomycotina</taxon>
        <taxon>Sordariomycetes</taxon>
        <taxon>Hypocreomycetidae</taxon>
        <taxon>Glomerellales</taxon>
        <taxon>Glomerellaceae</taxon>
        <taxon>Colletotrichum</taxon>
        <taxon>Colletotrichum destructivum species complex</taxon>
    </lineage>
</organism>
<dbReference type="InterPro" id="IPR001138">
    <property type="entry name" value="Zn2Cys6_DnaBD"/>
</dbReference>
<dbReference type="AlphaFoldDB" id="A0A1B7YCR7"/>
<evidence type="ECO:0000313" key="4">
    <source>
        <dbReference type="Proteomes" id="UP000092177"/>
    </source>
</evidence>
<dbReference type="PANTHER" id="PTHR38111">
    <property type="entry name" value="ZN(2)-C6 FUNGAL-TYPE DOMAIN-CONTAINING PROTEIN-RELATED"/>
    <property type="match status" value="1"/>
</dbReference>
<evidence type="ECO:0000259" key="2">
    <source>
        <dbReference type="PROSITE" id="PS50048"/>
    </source>
</evidence>
<dbReference type="RefSeq" id="XP_018158155.1">
    <property type="nucleotide sequence ID" value="XM_018303377.1"/>
</dbReference>
<dbReference type="GeneID" id="28867484"/>
<dbReference type="InterPro" id="IPR053178">
    <property type="entry name" value="Osmoadaptation_assoc"/>
</dbReference>
<dbReference type="GO" id="GO:0008270">
    <property type="term" value="F:zinc ion binding"/>
    <property type="evidence" value="ECO:0007669"/>
    <property type="project" value="InterPro"/>
</dbReference>
<dbReference type="PANTHER" id="PTHR38111:SF2">
    <property type="entry name" value="FINGER DOMAIN PROTEIN, PUTATIVE (AFU_ORTHOLOGUE AFUA_1G01560)-RELATED"/>
    <property type="match status" value="1"/>
</dbReference>
<dbReference type="GO" id="GO:0000981">
    <property type="term" value="F:DNA-binding transcription factor activity, RNA polymerase II-specific"/>
    <property type="evidence" value="ECO:0007669"/>
    <property type="project" value="InterPro"/>
</dbReference>
<dbReference type="VEuPathDB" id="FungiDB:CH63R_08403"/>
<dbReference type="EMBL" id="LTAN01000005">
    <property type="protein sequence ID" value="OBR09638.1"/>
    <property type="molecule type" value="Genomic_DNA"/>
</dbReference>
<comment type="caution">
    <text evidence="3">The sequence shown here is derived from an EMBL/GenBank/DDBJ whole genome shotgun (WGS) entry which is preliminary data.</text>
</comment>
<dbReference type="SUPFAM" id="SSF57701">
    <property type="entry name" value="Zn2/Cys6 DNA-binding domain"/>
    <property type="match status" value="1"/>
</dbReference>